<sequence length="139" mass="14909">MSAARRLTYVSLGSGRSSSYTWDRGTVAPMEWVGRLGSDASIALRKVLAWDEAATDDENLELARNALQCVCLVGTARAVPIELLRRVLDGIRRRDPNAAHLAQLGIHGPVTRLRAELAGEAYLDGLGAAFVAGPVEVAR</sequence>
<dbReference type="AlphaFoldDB" id="A0A3D4V5K6"/>
<dbReference type="Proteomes" id="UP000264071">
    <property type="component" value="Unassembled WGS sequence"/>
</dbReference>
<organism evidence="1 2">
    <name type="scientific">Gemmatimonas aurantiaca</name>
    <dbReference type="NCBI Taxonomy" id="173480"/>
    <lineage>
        <taxon>Bacteria</taxon>
        <taxon>Pseudomonadati</taxon>
        <taxon>Gemmatimonadota</taxon>
        <taxon>Gemmatimonadia</taxon>
        <taxon>Gemmatimonadales</taxon>
        <taxon>Gemmatimonadaceae</taxon>
        <taxon>Gemmatimonas</taxon>
    </lineage>
</organism>
<evidence type="ECO:0000313" key="2">
    <source>
        <dbReference type="Proteomes" id="UP000264071"/>
    </source>
</evidence>
<protein>
    <submittedName>
        <fullName evidence="1">Uncharacterized protein</fullName>
    </submittedName>
</protein>
<evidence type="ECO:0000313" key="1">
    <source>
        <dbReference type="EMBL" id="HCT55958.1"/>
    </source>
</evidence>
<gene>
    <name evidence="1" type="ORF">DGD08_01955</name>
</gene>
<dbReference type="EMBL" id="DPIY01000002">
    <property type="protein sequence ID" value="HCT55958.1"/>
    <property type="molecule type" value="Genomic_DNA"/>
</dbReference>
<reference evidence="1 2" key="1">
    <citation type="journal article" date="2018" name="Nat. Biotechnol.">
        <title>A standardized bacterial taxonomy based on genome phylogeny substantially revises the tree of life.</title>
        <authorList>
            <person name="Parks D.H."/>
            <person name="Chuvochina M."/>
            <person name="Waite D.W."/>
            <person name="Rinke C."/>
            <person name="Skarshewski A."/>
            <person name="Chaumeil P.A."/>
            <person name="Hugenholtz P."/>
        </authorList>
    </citation>
    <scope>NUCLEOTIDE SEQUENCE [LARGE SCALE GENOMIC DNA]</scope>
    <source>
        <strain evidence="1">UBA8844</strain>
    </source>
</reference>
<comment type="caution">
    <text evidence="1">The sequence shown here is derived from an EMBL/GenBank/DDBJ whole genome shotgun (WGS) entry which is preliminary data.</text>
</comment>
<proteinExistence type="predicted"/>
<accession>A0A3D4V5K6</accession>
<name>A0A3D4V5K6_9BACT</name>